<evidence type="ECO:0000256" key="1">
    <source>
        <dbReference type="SAM" id="Phobius"/>
    </source>
</evidence>
<keyword evidence="1" id="KW-0472">Membrane</keyword>
<accession>A0AB74DG61</accession>
<reference evidence="2 3" key="1">
    <citation type="submission" date="2018-11" db="EMBL/GenBank/DDBJ databases">
        <title>Species Designations Belie Phenotypic and Genotypic Heterogeneity in Oral Streptococci.</title>
        <authorList>
            <person name="Velsko I."/>
        </authorList>
    </citation>
    <scope>NUCLEOTIDE SEQUENCE [LARGE SCALE GENOMIC DNA]</scope>
    <source>
        <strain evidence="2 3">BCC16</strain>
    </source>
</reference>
<sequence>MLKKGLWFMFGTLLLATSLSVFVFMLMIMIICRFVKGV</sequence>
<dbReference type="AlphaFoldDB" id="A0AB74DG61"/>
<keyword evidence="1" id="KW-1133">Transmembrane helix</keyword>
<evidence type="ECO:0000313" key="3">
    <source>
        <dbReference type="Proteomes" id="UP000273966"/>
    </source>
</evidence>
<evidence type="ECO:0000313" key="2">
    <source>
        <dbReference type="EMBL" id="RSI27933.1"/>
    </source>
</evidence>
<gene>
    <name evidence="2" type="ORF">D8879_11295</name>
</gene>
<protein>
    <submittedName>
        <fullName evidence="2">Uncharacterized protein</fullName>
    </submittedName>
</protein>
<keyword evidence="1" id="KW-0812">Transmembrane</keyword>
<feature type="transmembrane region" description="Helical" evidence="1">
    <location>
        <begin position="6"/>
        <end position="32"/>
    </location>
</feature>
<comment type="caution">
    <text evidence="2">The sequence shown here is derived from an EMBL/GenBank/DDBJ whole genome shotgun (WGS) entry which is preliminary data.</text>
</comment>
<dbReference type="EMBL" id="RJMT01000020">
    <property type="protein sequence ID" value="RSI27933.1"/>
    <property type="molecule type" value="Genomic_DNA"/>
</dbReference>
<proteinExistence type="predicted"/>
<organism evidence="2 3">
    <name type="scientific">Streptococcus sanguinis</name>
    <dbReference type="NCBI Taxonomy" id="1305"/>
    <lineage>
        <taxon>Bacteria</taxon>
        <taxon>Bacillati</taxon>
        <taxon>Bacillota</taxon>
        <taxon>Bacilli</taxon>
        <taxon>Lactobacillales</taxon>
        <taxon>Streptococcaceae</taxon>
        <taxon>Streptococcus</taxon>
    </lineage>
</organism>
<dbReference type="Proteomes" id="UP000273966">
    <property type="component" value="Unassembled WGS sequence"/>
</dbReference>
<name>A0AB74DG61_STRSA</name>